<protein>
    <submittedName>
        <fullName evidence="1">Uncharacterized protein</fullName>
    </submittedName>
</protein>
<reference evidence="1" key="1">
    <citation type="submission" date="2014-11" db="EMBL/GenBank/DDBJ databases">
        <authorList>
            <person name="Amaro Gonzalez C."/>
        </authorList>
    </citation>
    <scope>NUCLEOTIDE SEQUENCE</scope>
</reference>
<organism evidence="1">
    <name type="scientific">Anguilla anguilla</name>
    <name type="common">European freshwater eel</name>
    <name type="synonym">Muraena anguilla</name>
    <dbReference type="NCBI Taxonomy" id="7936"/>
    <lineage>
        <taxon>Eukaryota</taxon>
        <taxon>Metazoa</taxon>
        <taxon>Chordata</taxon>
        <taxon>Craniata</taxon>
        <taxon>Vertebrata</taxon>
        <taxon>Euteleostomi</taxon>
        <taxon>Actinopterygii</taxon>
        <taxon>Neopterygii</taxon>
        <taxon>Teleostei</taxon>
        <taxon>Anguilliformes</taxon>
        <taxon>Anguillidae</taxon>
        <taxon>Anguilla</taxon>
    </lineage>
</organism>
<proteinExistence type="predicted"/>
<name>A0A0E9WRP9_ANGAN</name>
<evidence type="ECO:0000313" key="1">
    <source>
        <dbReference type="EMBL" id="JAH92946.1"/>
    </source>
</evidence>
<sequence>MELLYLCFGNYFVCACKILMNILNILCKICYLFYANEWFICTLNV</sequence>
<dbReference type="EMBL" id="GBXM01015631">
    <property type="protein sequence ID" value="JAH92946.1"/>
    <property type="molecule type" value="Transcribed_RNA"/>
</dbReference>
<reference evidence="1" key="2">
    <citation type="journal article" date="2015" name="Fish Shellfish Immunol.">
        <title>Early steps in the European eel (Anguilla anguilla)-Vibrio vulnificus interaction in the gills: Role of the RtxA13 toxin.</title>
        <authorList>
            <person name="Callol A."/>
            <person name="Pajuelo D."/>
            <person name="Ebbesson L."/>
            <person name="Teles M."/>
            <person name="MacKenzie S."/>
            <person name="Amaro C."/>
        </authorList>
    </citation>
    <scope>NUCLEOTIDE SEQUENCE</scope>
</reference>
<dbReference type="AlphaFoldDB" id="A0A0E9WRP9"/>
<accession>A0A0E9WRP9</accession>